<evidence type="ECO:0000256" key="4">
    <source>
        <dbReference type="ARBA" id="ARBA00022723"/>
    </source>
</evidence>
<dbReference type="FunFam" id="3.40.190.80:FF:000020">
    <property type="entry name" value="Fructose-1,6-bisphosphatase/inositol-1-monophosphatase"/>
    <property type="match status" value="1"/>
</dbReference>
<dbReference type="Gene3D" id="3.40.190.80">
    <property type="match status" value="1"/>
</dbReference>
<evidence type="ECO:0000256" key="8">
    <source>
        <dbReference type="RuleBase" id="RU364068"/>
    </source>
</evidence>
<dbReference type="PROSITE" id="PS00629">
    <property type="entry name" value="IMP_1"/>
    <property type="match status" value="1"/>
</dbReference>
<dbReference type="GO" id="GO:0008934">
    <property type="term" value="F:inositol monophosphate 1-phosphatase activity"/>
    <property type="evidence" value="ECO:0007669"/>
    <property type="project" value="InterPro"/>
</dbReference>
<keyword evidence="5 8" id="KW-0378">Hydrolase</keyword>
<dbReference type="Pfam" id="PF00459">
    <property type="entry name" value="Inositol_P"/>
    <property type="match status" value="1"/>
</dbReference>
<comment type="catalytic activity">
    <reaction evidence="1 8">
        <text>a myo-inositol phosphate + H2O = myo-inositol + phosphate</text>
        <dbReference type="Rhea" id="RHEA:24056"/>
        <dbReference type="ChEBI" id="CHEBI:15377"/>
        <dbReference type="ChEBI" id="CHEBI:17268"/>
        <dbReference type="ChEBI" id="CHEBI:43474"/>
        <dbReference type="ChEBI" id="CHEBI:84139"/>
        <dbReference type="EC" id="3.1.3.25"/>
    </reaction>
</comment>
<comment type="similarity">
    <text evidence="3 8">Belongs to the inositol monophosphatase superfamily.</text>
</comment>
<dbReference type="STRING" id="1884381.SAMN05518846_103294"/>
<dbReference type="PANTHER" id="PTHR20854:SF4">
    <property type="entry name" value="INOSITOL-1-MONOPHOSPHATASE-RELATED"/>
    <property type="match status" value="1"/>
</dbReference>
<evidence type="ECO:0000256" key="3">
    <source>
        <dbReference type="ARBA" id="ARBA00009759"/>
    </source>
</evidence>
<evidence type="ECO:0000256" key="6">
    <source>
        <dbReference type="ARBA" id="ARBA00022842"/>
    </source>
</evidence>
<evidence type="ECO:0000256" key="5">
    <source>
        <dbReference type="ARBA" id="ARBA00022801"/>
    </source>
</evidence>
<feature type="binding site" evidence="7">
    <location>
        <position position="214"/>
    </location>
    <ligand>
        <name>Mg(2+)</name>
        <dbReference type="ChEBI" id="CHEBI:18420"/>
        <label>1</label>
        <note>catalytic</note>
    </ligand>
</feature>
<reference evidence="10" key="1">
    <citation type="submission" date="2016-10" db="EMBL/GenBank/DDBJ databases">
        <authorList>
            <person name="Varghese N."/>
            <person name="Submissions S."/>
        </authorList>
    </citation>
    <scope>NUCLEOTIDE SEQUENCE [LARGE SCALE GENOMIC DNA]</scope>
    <source>
        <strain evidence="10">OK042</strain>
    </source>
</reference>
<organism evidence="9 10">
    <name type="scientific">Brevibacillus centrosporus</name>
    <dbReference type="NCBI Taxonomy" id="54910"/>
    <lineage>
        <taxon>Bacteria</taxon>
        <taxon>Bacillati</taxon>
        <taxon>Bacillota</taxon>
        <taxon>Bacilli</taxon>
        <taxon>Bacillales</taxon>
        <taxon>Paenibacillaceae</taxon>
        <taxon>Brevibacillus</taxon>
    </lineage>
</organism>
<dbReference type="GO" id="GO:0046872">
    <property type="term" value="F:metal ion binding"/>
    <property type="evidence" value="ECO:0007669"/>
    <property type="project" value="UniProtKB-KW"/>
</dbReference>
<dbReference type="FunFam" id="3.30.540.10:FF:000003">
    <property type="entry name" value="Inositol-1-monophosphatase"/>
    <property type="match status" value="1"/>
</dbReference>
<feature type="binding site" evidence="7">
    <location>
        <position position="65"/>
    </location>
    <ligand>
        <name>Mg(2+)</name>
        <dbReference type="ChEBI" id="CHEBI:18420"/>
        <label>1</label>
        <note>catalytic</note>
    </ligand>
</feature>
<dbReference type="InterPro" id="IPR033942">
    <property type="entry name" value="IMPase"/>
</dbReference>
<sequence>MGFLQVALETAVETGKMIKERQGSSVIITEKSSPYDLVTEVDQEAEKMIRSRLTQAFPEHQILGEEGMYQGQVVSLENAEYVWLVDPIDGTNNFIKGLPGYTVSIGLAYRGELIIGVVYDPTTKELFWAEKNKGAYLHQKQLQVSTLSKLNESTVATGIPSDIHQHRAQVLRQLQKLGPLCLNVRVLGSAALHLVYVAAGRLDAFWEPGLNIWDTAAGTLIVQEAGGHVTSASGAPFDLATKGVVASNGYLHESLLGLLAE</sequence>
<accession>A0A1I3R8X1</accession>
<gene>
    <name evidence="9" type="ORF">SAMN05518846_103294</name>
</gene>
<dbReference type="SUPFAM" id="SSF56655">
    <property type="entry name" value="Carbohydrate phosphatase"/>
    <property type="match status" value="1"/>
</dbReference>
<dbReference type="GO" id="GO:0007165">
    <property type="term" value="P:signal transduction"/>
    <property type="evidence" value="ECO:0007669"/>
    <property type="project" value="TreeGrafter"/>
</dbReference>
<evidence type="ECO:0000256" key="2">
    <source>
        <dbReference type="ARBA" id="ARBA00001946"/>
    </source>
</evidence>
<dbReference type="PANTHER" id="PTHR20854">
    <property type="entry name" value="INOSITOL MONOPHOSPHATASE"/>
    <property type="match status" value="1"/>
</dbReference>
<evidence type="ECO:0000313" key="10">
    <source>
        <dbReference type="Proteomes" id="UP000198915"/>
    </source>
</evidence>
<feature type="binding site" evidence="7">
    <location>
        <position position="86"/>
    </location>
    <ligand>
        <name>Mg(2+)</name>
        <dbReference type="ChEBI" id="CHEBI:18420"/>
        <label>1</label>
        <note>catalytic</note>
    </ligand>
</feature>
<dbReference type="InterPro" id="IPR022337">
    <property type="entry name" value="Inositol_monophosphatase_SuhB"/>
</dbReference>
<dbReference type="AlphaFoldDB" id="A0A1I3R8X1"/>
<name>A0A1I3R8X1_9BACL</name>
<comment type="cofactor">
    <cofactor evidence="2 7 8">
        <name>Mg(2+)</name>
        <dbReference type="ChEBI" id="CHEBI:18420"/>
    </cofactor>
</comment>
<keyword evidence="4 7" id="KW-0479">Metal-binding</keyword>
<protein>
    <recommendedName>
        <fullName evidence="8">Inositol-1-monophosphatase</fullName>
        <ecNumber evidence="8">3.1.3.25</ecNumber>
    </recommendedName>
</protein>
<dbReference type="InterPro" id="IPR020550">
    <property type="entry name" value="Inositol_monophosphatase_CS"/>
</dbReference>
<dbReference type="PROSITE" id="PS00630">
    <property type="entry name" value="IMP_2"/>
    <property type="match status" value="1"/>
</dbReference>
<dbReference type="Gene3D" id="3.30.540.10">
    <property type="entry name" value="Fructose-1,6-Bisphosphatase, subunit A, domain 1"/>
    <property type="match status" value="1"/>
</dbReference>
<feature type="binding site" evidence="7">
    <location>
        <position position="89"/>
    </location>
    <ligand>
        <name>Mg(2+)</name>
        <dbReference type="ChEBI" id="CHEBI:18420"/>
        <label>1</label>
        <note>catalytic</note>
    </ligand>
</feature>
<dbReference type="InterPro" id="IPR000760">
    <property type="entry name" value="Inositol_monophosphatase-like"/>
</dbReference>
<proteinExistence type="inferred from homology"/>
<keyword evidence="6 7" id="KW-0460">Magnesium</keyword>
<evidence type="ECO:0000256" key="7">
    <source>
        <dbReference type="PIRSR" id="PIRSR600760-2"/>
    </source>
</evidence>
<dbReference type="CDD" id="cd01639">
    <property type="entry name" value="IMPase"/>
    <property type="match status" value="1"/>
</dbReference>
<feature type="binding site" evidence="7">
    <location>
        <position position="88"/>
    </location>
    <ligand>
        <name>Mg(2+)</name>
        <dbReference type="ChEBI" id="CHEBI:18420"/>
        <label>1</label>
        <note>catalytic</note>
    </ligand>
</feature>
<dbReference type="PRINTS" id="PR01959">
    <property type="entry name" value="SBIMPHPHTASE"/>
</dbReference>
<dbReference type="GO" id="GO:0006020">
    <property type="term" value="P:inositol metabolic process"/>
    <property type="evidence" value="ECO:0007669"/>
    <property type="project" value="TreeGrafter"/>
</dbReference>
<dbReference type="EC" id="3.1.3.25" evidence="8"/>
<evidence type="ECO:0000256" key="1">
    <source>
        <dbReference type="ARBA" id="ARBA00001033"/>
    </source>
</evidence>
<dbReference type="GO" id="GO:0046854">
    <property type="term" value="P:phosphatidylinositol phosphate biosynthetic process"/>
    <property type="evidence" value="ECO:0007669"/>
    <property type="project" value="InterPro"/>
</dbReference>
<dbReference type="InterPro" id="IPR020583">
    <property type="entry name" value="Inositol_monoP_metal-BS"/>
</dbReference>
<dbReference type="EMBL" id="FORT01000003">
    <property type="protein sequence ID" value="SFJ41656.1"/>
    <property type="molecule type" value="Genomic_DNA"/>
</dbReference>
<keyword evidence="10" id="KW-1185">Reference proteome</keyword>
<dbReference type="RefSeq" id="WP_092267292.1">
    <property type="nucleotide sequence ID" value="NZ_FORT01000003.1"/>
</dbReference>
<dbReference type="PRINTS" id="PR00377">
    <property type="entry name" value="IMPHPHTASES"/>
</dbReference>
<dbReference type="Proteomes" id="UP000198915">
    <property type="component" value="Unassembled WGS sequence"/>
</dbReference>
<evidence type="ECO:0000313" key="9">
    <source>
        <dbReference type="EMBL" id="SFJ41656.1"/>
    </source>
</evidence>